<organism evidence="1 2">
    <name type="scientific">Nisaea acidiphila</name>
    <dbReference type="NCBI Taxonomy" id="1862145"/>
    <lineage>
        <taxon>Bacteria</taxon>
        <taxon>Pseudomonadati</taxon>
        <taxon>Pseudomonadota</taxon>
        <taxon>Alphaproteobacteria</taxon>
        <taxon>Rhodospirillales</taxon>
        <taxon>Thalassobaculaceae</taxon>
        <taxon>Nisaea</taxon>
    </lineage>
</organism>
<dbReference type="RefSeq" id="WP_257770199.1">
    <property type="nucleotide sequence ID" value="NZ_CP102480.1"/>
</dbReference>
<protein>
    <submittedName>
        <fullName evidence="1">DUF2066 domain-containing protein</fullName>
    </submittedName>
</protein>
<keyword evidence="2" id="KW-1185">Reference proteome</keyword>
<gene>
    <name evidence="1" type="ORF">NUH88_04435</name>
</gene>
<dbReference type="EMBL" id="CP102480">
    <property type="protein sequence ID" value="UUX50941.1"/>
    <property type="molecule type" value="Genomic_DNA"/>
</dbReference>
<evidence type="ECO:0000313" key="1">
    <source>
        <dbReference type="EMBL" id="UUX50941.1"/>
    </source>
</evidence>
<dbReference type="KEGG" id="naci:NUH88_04435"/>
<dbReference type="InterPro" id="IPR018642">
    <property type="entry name" value="DUF2066"/>
</dbReference>
<dbReference type="AlphaFoldDB" id="A0A9J7AZR3"/>
<reference evidence="1" key="1">
    <citation type="submission" date="2022-08" db="EMBL/GenBank/DDBJ databases">
        <title>Nisaea acidiphila sp. nov., isolated from a marine algal debris and emended description of the genus Nisaea Urios et al. 2008.</title>
        <authorList>
            <person name="Kwon K."/>
        </authorList>
    </citation>
    <scope>NUCLEOTIDE SEQUENCE</scope>
    <source>
        <strain evidence="1">MEBiC11861</strain>
    </source>
</reference>
<accession>A0A9J7AZR3</accession>
<dbReference type="Proteomes" id="UP001060336">
    <property type="component" value="Chromosome"/>
</dbReference>
<evidence type="ECO:0000313" key="2">
    <source>
        <dbReference type="Proteomes" id="UP001060336"/>
    </source>
</evidence>
<dbReference type="Pfam" id="PF09839">
    <property type="entry name" value="DUF2066"/>
    <property type="match status" value="1"/>
</dbReference>
<proteinExistence type="predicted"/>
<sequence length="423" mass="46010">MFERIAKTAAGRQPAGRIGVVCVRLLAACAMLLCVTPEGVRAQSDVDRVFEIRGVAVDVQAATAAEAQAQAIMEGRRTAWDRLVDRLVPAGQQTLLPPISSDELVGLTVGYEVARERTSDVRYLGSLNFRFNPAAVRQHFGAYGVGYAEVASRPVLILPVYNDGQKPLLWEEESPWLAAWLDRSFGDGLVPITVPYGDLADIRDITAVQAVLIDRDAIEAIAARYGAAQAVVANARTVGAEGGTQAVELNLTYVGGIADGQSLIRTVVPDPGDPQGDLLSAAARAASTEIQESWKSENLISPGFETRVTVLVPVSSFEYWLDVRDGLEQISSISRRELLRISRNEALLDVWVNGDADQLALALKQRNFVLTQWQDSWLLYKDGTELPERYRPAPLPEETLPVEPVPQAFPAPAQPLVLPPLVQ</sequence>
<name>A0A9J7AZR3_9PROT</name>